<accession>A0A382YUC7</accession>
<protein>
    <recommendedName>
        <fullName evidence="2">Gfo/Idh/MocA-like oxidoreductase N-terminal domain-containing protein</fullName>
    </recommendedName>
</protein>
<feature type="non-terminal residue" evidence="1">
    <location>
        <position position="34"/>
    </location>
</feature>
<gene>
    <name evidence="1" type="ORF">METZ01_LOCUS439688</name>
</gene>
<dbReference type="InterPro" id="IPR036291">
    <property type="entry name" value="NAD(P)-bd_dom_sf"/>
</dbReference>
<dbReference type="AlphaFoldDB" id="A0A382YUC7"/>
<dbReference type="Gene3D" id="3.40.50.720">
    <property type="entry name" value="NAD(P)-binding Rossmann-like Domain"/>
    <property type="match status" value="1"/>
</dbReference>
<proteinExistence type="predicted"/>
<evidence type="ECO:0008006" key="2">
    <source>
        <dbReference type="Google" id="ProtNLM"/>
    </source>
</evidence>
<evidence type="ECO:0000313" key="1">
    <source>
        <dbReference type="EMBL" id="SVD86834.1"/>
    </source>
</evidence>
<feature type="non-terminal residue" evidence="1">
    <location>
        <position position="1"/>
    </location>
</feature>
<reference evidence="1" key="1">
    <citation type="submission" date="2018-05" db="EMBL/GenBank/DDBJ databases">
        <authorList>
            <person name="Lanie J.A."/>
            <person name="Ng W.-L."/>
            <person name="Kazmierczak K.M."/>
            <person name="Andrzejewski T.M."/>
            <person name="Davidsen T.M."/>
            <person name="Wayne K.J."/>
            <person name="Tettelin H."/>
            <person name="Glass J.I."/>
            <person name="Rusch D."/>
            <person name="Podicherti R."/>
            <person name="Tsui H.-C.T."/>
            <person name="Winkler M.E."/>
        </authorList>
    </citation>
    <scope>NUCLEOTIDE SEQUENCE</scope>
</reference>
<name>A0A382YUC7_9ZZZZ</name>
<dbReference type="SUPFAM" id="SSF51735">
    <property type="entry name" value="NAD(P)-binding Rossmann-fold domains"/>
    <property type="match status" value="1"/>
</dbReference>
<organism evidence="1">
    <name type="scientific">marine metagenome</name>
    <dbReference type="NCBI Taxonomy" id="408172"/>
    <lineage>
        <taxon>unclassified sequences</taxon>
        <taxon>metagenomes</taxon>
        <taxon>ecological metagenomes</taxon>
    </lineage>
</organism>
<sequence length="34" mass="3615">VGVIGLGRFGALHAKVWAQLPHVELVGLCSRSED</sequence>
<dbReference type="EMBL" id="UINC01178592">
    <property type="protein sequence ID" value="SVD86834.1"/>
    <property type="molecule type" value="Genomic_DNA"/>
</dbReference>